<dbReference type="Pfam" id="PF02214">
    <property type="entry name" value="BTB_2"/>
    <property type="match status" value="1"/>
</dbReference>
<evidence type="ECO:0000313" key="3">
    <source>
        <dbReference type="Proteomes" id="UP000887568"/>
    </source>
</evidence>
<dbReference type="EnsemblMetazoa" id="XM_038195146.1">
    <property type="protein sequence ID" value="XP_038051074.1"/>
    <property type="gene ID" value="LOC119724200"/>
</dbReference>
<proteinExistence type="predicted"/>
<dbReference type="OrthoDB" id="2414723at2759"/>
<dbReference type="PANTHER" id="PTHR14499">
    <property type="entry name" value="POTASSIUM CHANNEL TETRAMERIZATION DOMAIN-CONTAINING"/>
    <property type="match status" value="1"/>
</dbReference>
<dbReference type="InterPro" id="IPR011333">
    <property type="entry name" value="SKP1/BTB/POZ_sf"/>
</dbReference>
<evidence type="ECO:0000313" key="2">
    <source>
        <dbReference type="EnsemblMetazoa" id="XP_038051074.1"/>
    </source>
</evidence>
<keyword evidence="3" id="KW-1185">Reference proteome</keyword>
<dbReference type="RefSeq" id="XP_038051074.1">
    <property type="nucleotide sequence ID" value="XM_038195146.1"/>
</dbReference>
<dbReference type="InterPro" id="IPR003131">
    <property type="entry name" value="T1-type_BTB"/>
</dbReference>
<dbReference type="PANTHER" id="PTHR14499:SF144">
    <property type="entry name" value="POTASSIUM CHANNEL TETRAMERISATION-TYPE BTB DOMAIN-CONTAINING PROTEIN"/>
    <property type="match status" value="1"/>
</dbReference>
<dbReference type="SUPFAM" id="SSF54695">
    <property type="entry name" value="POZ domain"/>
    <property type="match status" value="1"/>
</dbReference>
<feature type="domain" description="BTB" evidence="1">
    <location>
        <begin position="42"/>
        <end position="144"/>
    </location>
</feature>
<dbReference type="GeneID" id="119724200"/>
<dbReference type="GO" id="GO:0051260">
    <property type="term" value="P:protein homooligomerization"/>
    <property type="evidence" value="ECO:0007669"/>
    <property type="project" value="InterPro"/>
</dbReference>
<dbReference type="Proteomes" id="UP000887568">
    <property type="component" value="Unplaced"/>
</dbReference>
<organism evidence="2 3">
    <name type="scientific">Patiria miniata</name>
    <name type="common">Bat star</name>
    <name type="synonym">Asterina miniata</name>
    <dbReference type="NCBI Taxonomy" id="46514"/>
    <lineage>
        <taxon>Eukaryota</taxon>
        <taxon>Metazoa</taxon>
        <taxon>Echinodermata</taxon>
        <taxon>Eleutherozoa</taxon>
        <taxon>Asterozoa</taxon>
        <taxon>Asteroidea</taxon>
        <taxon>Valvatacea</taxon>
        <taxon>Valvatida</taxon>
        <taxon>Asterinidae</taxon>
        <taxon>Patiria</taxon>
    </lineage>
</organism>
<dbReference type="SMART" id="SM00225">
    <property type="entry name" value="BTB"/>
    <property type="match status" value="1"/>
</dbReference>
<name>A0A913ZI65_PATMI</name>
<dbReference type="AlphaFoldDB" id="A0A913ZI65"/>
<dbReference type="InterPro" id="IPR000210">
    <property type="entry name" value="BTB/POZ_dom"/>
</dbReference>
<reference evidence="2" key="1">
    <citation type="submission" date="2022-11" db="UniProtKB">
        <authorList>
            <consortium name="EnsemblMetazoa"/>
        </authorList>
    </citation>
    <scope>IDENTIFICATION</scope>
</reference>
<accession>A0A913ZI65</accession>
<protein>
    <recommendedName>
        <fullName evidence="1">BTB domain-containing protein</fullName>
    </recommendedName>
</protein>
<evidence type="ECO:0000259" key="1">
    <source>
        <dbReference type="SMART" id="SM00225"/>
    </source>
</evidence>
<dbReference type="Gene3D" id="3.30.710.10">
    <property type="entry name" value="Potassium Channel Kv1.1, Chain A"/>
    <property type="match status" value="1"/>
</dbReference>
<sequence>MDNVFNLNVAGGCEYTTTRRVRALKILELSAAKGFVKGEMDNVFNLNVGGCVYTTTRSTMTRYPDSMLAAMFSSELEPSVRDANGAYVMDRDGPIFRHVLNFLRQGKLILPEDFKEWELLASEADYYQMEALVEAVKEEKSRRDAPEDGKENLEFIDIHASLGVRYSYTGSRNTLLSIRPLIEFFRAYNYTTNFTKVEPDVKMTCTLAPPPAIQNITTTNDLGDASHVRIDVHVPGTASVTDLHEGFSNRKQAILHSLKILGFQMKTELYTFFPDNSDFKELRWTFSRRVEPGPKANIR</sequence>